<dbReference type="PANTHER" id="PTHR33178:SF10">
    <property type="entry name" value="STRESS-RESPONSE A_B BARREL DOMAIN-CONTAINING PROTEIN"/>
    <property type="match status" value="1"/>
</dbReference>
<dbReference type="InterPro" id="IPR013097">
    <property type="entry name" value="Dabb"/>
</dbReference>
<dbReference type="PANTHER" id="PTHR33178">
    <property type="match status" value="1"/>
</dbReference>
<keyword evidence="4" id="KW-1185">Reference proteome</keyword>
<evidence type="ECO:0000259" key="2">
    <source>
        <dbReference type="PROSITE" id="PS51502"/>
    </source>
</evidence>
<proteinExistence type="predicted"/>
<dbReference type="Gene3D" id="3.30.70.100">
    <property type="match status" value="1"/>
</dbReference>
<dbReference type="InterPro" id="IPR044662">
    <property type="entry name" value="HS1/DABB1-like"/>
</dbReference>
<name>A0ABQ8IAI3_9ROSI</name>
<evidence type="ECO:0000313" key="4">
    <source>
        <dbReference type="Proteomes" id="UP000827721"/>
    </source>
</evidence>
<evidence type="ECO:0000256" key="1">
    <source>
        <dbReference type="ARBA" id="ARBA00011738"/>
    </source>
</evidence>
<protein>
    <recommendedName>
        <fullName evidence="2">Stress-response A/B barrel domain-containing protein</fullName>
    </recommendedName>
</protein>
<accession>A0ABQ8IAI3</accession>
<gene>
    <name evidence="3" type="ORF">JRO89_XS03G0148000</name>
</gene>
<comment type="caution">
    <text evidence="3">The sequence shown here is derived from an EMBL/GenBank/DDBJ whole genome shotgun (WGS) entry which is preliminary data.</text>
</comment>
<feature type="domain" description="Stress-response A/B barrel" evidence="2">
    <location>
        <begin position="375"/>
        <end position="469"/>
    </location>
</feature>
<dbReference type="PROSITE" id="PS51502">
    <property type="entry name" value="S_R_A_B_BARREL"/>
    <property type="match status" value="1"/>
</dbReference>
<dbReference type="SMART" id="SM00886">
    <property type="entry name" value="Dabb"/>
    <property type="match status" value="1"/>
</dbReference>
<dbReference type="Proteomes" id="UP000827721">
    <property type="component" value="Unassembled WGS sequence"/>
</dbReference>
<sequence length="476" mass="52514">MDESEGVGAPIEKEAEVIKPRVTFYGPWMMVLYGRNGKSSAKGNTSGNGPLNTVDNVMNDVGKSSGPTIIGSVKARGTRARGTGVASEKFRNNKVSEKNNSLNRATVGKRSRFVVLVDSVEEESVPHVDHKSKGKSPMVMTGDDDVTLAKGLCIFRDIFNMGPSPCKEVAGIKSGSLKSLQKSPKIKKASYVKQGPKGISKGLGQDNLKALDKNLVLEDVMEDDCNDCEVLKIFHQDVIHATESGTHGLGSADAGTYTPPNEASDCMAPVEETKCKPLPSDMLQHWCHQQMVNTVSSLSFSAIPEQNCNRFSIHQKSFNSLERCQLTKFVNRLITPQVHSIIKATQKLVYKDKRSKRSQRKSGAEREMEEAKGEVKHVLLAKFKEGTTSDRIEELIKGYANLVTLIQPMKSFQWGKDVSIENLHQGFTHIFESTFESTEAVAEYVAHPAHVEFANLFLSHLEKVLVIDYKPTTLRC</sequence>
<dbReference type="Pfam" id="PF07876">
    <property type="entry name" value="Dabb"/>
    <property type="match status" value="1"/>
</dbReference>
<comment type="subunit">
    <text evidence="1">Homodimer.</text>
</comment>
<dbReference type="EMBL" id="JAFEMO010000003">
    <property type="protein sequence ID" value="KAH7573434.1"/>
    <property type="molecule type" value="Genomic_DNA"/>
</dbReference>
<dbReference type="SUPFAM" id="SSF54909">
    <property type="entry name" value="Dimeric alpha+beta barrel"/>
    <property type="match status" value="1"/>
</dbReference>
<evidence type="ECO:0000313" key="3">
    <source>
        <dbReference type="EMBL" id="KAH7573434.1"/>
    </source>
</evidence>
<reference evidence="3 4" key="1">
    <citation type="submission" date="2021-02" db="EMBL/GenBank/DDBJ databases">
        <title>Plant Genome Project.</title>
        <authorList>
            <person name="Zhang R.-G."/>
        </authorList>
    </citation>
    <scope>NUCLEOTIDE SEQUENCE [LARGE SCALE GENOMIC DNA]</scope>
    <source>
        <tissue evidence="3">Leaves</tissue>
    </source>
</reference>
<dbReference type="InterPro" id="IPR011008">
    <property type="entry name" value="Dimeric_a/b-barrel"/>
</dbReference>
<organism evidence="3 4">
    <name type="scientific">Xanthoceras sorbifolium</name>
    <dbReference type="NCBI Taxonomy" id="99658"/>
    <lineage>
        <taxon>Eukaryota</taxon>
        <taxon>Viridiplantae</taxon>
        <taxon>Streptophyta</taxon>
        <taxon>Embryophyta</taxon>
        <taxon>Tracheophyta</taxon>
        <taxon>Spermatophyta</taxon>
        <taxon>Magnoliopsida</taxon>
        <taxon>eudicotyledons</taxon>
        <taxon>Gunneridae</taxon>
        <taxon>Pentapetalae</taxon>
        <taxon>rosids</taxon>
        <taxon>malvids</taxon>
        <taxon>Sapindales</taxon>
        <taxon>Sapindaceae</taxon>
        <taxon>Xanthoceroideae</taxon>
        <taxon>Xanthoceras</taxon>
    </lineage>
</organism>